<dbReference type="SUPFAM" id="SSF48371">
    <property type="entry name" value="ARM repeat"/>
    <property type="match status" value="1"/>
</dbReference>
<dbReference type="Proteomes" id="UP001489004">
    <property type="component" value="Unassembled WGS sequence"/>
</dbReference>
<dbReference type="PANTHER" id="PTHR45632:SF3">
    <property type="entry name" value="KELCH-LIKE PROTEIN 32"/>
    <property type="match status" value="1"/>
</dbReference>
<feature type="domain" description="BACK" evidence="5">
    <location>
        <begin position="51"/>
        <end position="146"/>
    </location>
</feature>
<organism evidence="6 7">
    <name type="scientific">[Myrmecia] bisecta</name>
    <dbReference type="NCBI Taxonomy" id="41462"/>
    <lineage>
        <taxon>Eukaryota</taxon>
        <taxon>Viridiplantae</taxon>
        <taxon>Chlorophyta</taxon>
        <taxon>core chlorophytes</taxon>
        <taxon>Trebouxiophyceae</taxon>
        <taxon>Trebouxiales</taxon>
        <taxon>Trebouxiaceae</taxon>
        <taxon>Myrmecia</taxon>
    </lineage>
</organism>
<proteinExistence type="predicted"/>
<dbReference type="SMART" id="SM00875">
    <property type="entry name" value="BACK"/>
    <property type="match status" value="1"/>
</dbReference>
<dbReference type="InterPro" id="IPR016024">
    <property type="entry name" value="ARM-type_fold"/>
</dbReference>
<accession>A0AAW1QAY4</accession>
<keyword evidence="7" id="KW-1185">Reference proteome</keyword>
<evidence type="ECO:0000313" key="6">
    <source>
        <dbReference type="EMBL" id="KAK9818182.1"/>
    </source>
</evidence>
<dbReference type="InterPro" id="IPR000225">
    <property type="entry name" value="Armadillo"/>
</dbReference>
<protein>
    <recommendedName>
        <fullName evidence="5">BACK domain-containing protein</fullName>
    </recommendedName>
</protein>
<comment type="caution">
    <text evidence="6">The sequence shown here is derived from an EMBL/GenBank/DDBJ whole genome shotgun (WGS) entry which is preliminary data.</text>
</comment>
<dbReference type="Pfam" id="PF07707">
    <property type="entry name" value="BACK"/>
    <property type="match status" value="1"/>
</dbReference>
<evidence type="ECO:0000256" key="4">
    <source>
        <dbReference type="SAM" id="MobiDB-lite"/>
    </source>
</evidence>
<dbReference type="PROSITE" id="PS50176">
    <property type="entry name" value="ARM_REPEAT"/>
    <property type="match status" value="1"/>
</dbReference>
<name>A0AAW1QAY4_9CHLO</name>
<dbReference type="EMBL" id="JALJOR010000004">
    <property type="protein sequence ID" value="KAK9818182.1"/>
    <property type="molecule type" value="Genomic_DNA"/>
</dbReference>
<evidence type="ECO:0000256" key="3">
    <source>
        <dbReference type="PROSITE-ProRule" id="PRU00259"/>
    </source>
</evidence>
<gene>
    <name evidence="6" type="ORF">WJX72_008338</name>
</gene>
<feature type="compositionally biased region" description="Gly residues" evidence="4">
    <location>
        <begin position="223"/>
        <end position="236"/>
    </location>
</feature>
<evidence type="ECO:0000313" key="7">
    <source>
        <dbReference type="Proteomes" id="UP001489004"/>
    </source>
</evidence>
<feature type="repeat" description="ARM" evidence="3">
    <location>
        <begin position="159"/>
        <end position="201"/>
    </location>
</feature>
<feature type="region of interest" description="Disordered" evidence="4">
    <location>
        <begin position="219"/>
        <end position="242"/>
    </location>
</feature>
<evidence type="ECO:0000256" key="1">
    <source>
        <dbReference type="ARBA" id="ARBA00022441"/>
    </source>
</evidence>
<sequence>MGGASGGEEQAYQINDENVEAVLVASNYLEVQSVQTACCKHLQCRIACDTCWTTLATAVRFGCDPLCADAMEYIQRMFEQQDTLPDHTALQALSKDVMLELLHSPALQFGSECELFQAVLIWIAGDAAARLADLSALLTAVRPPVSKDADCREDIKTAGGVAALLGQLRDDSMDLRDNAAGALGSLSARSSDVQDAIREAGGIPAVSGGPARARAGARLPVGSGTGGDGSGLGGLLPGTHNK</sequence>
<dbReference type="InterPro" id="IPR011989">
    <property type="entry name" value="ARM-like"/>
</dbReference>
<dbReference type="Pfam" id="PF00514">
    <property type="entry name" value="Arm"/>
    <property type="match status" value="1"/>
</dbReference>
<dbReference type="InterPro" id="IPR011333">
    <property type="entry name" value="SKP1/BTB/POZ_sf"/>
</dbReference>
<evidence type="ECO:0000256" key="2">
    <source>
        <dbReference type="ARBA" id="ARBA00022737"/>
    </source>
</evidence>
<reference evidence="6 7" key="1">
    <citation type="journal article" date="2024" name="Nat. Commun.">
        <title>Phylogenomics reveals the evolutionary origins of lichenization in chlorophyte algae.</title>
        <authorList>
            <person name="Puginier C."/>
            <person name="Libourel C."/>
            <person name="Otte J."/>
            <person name="Skaloud P."/>
            <person name="Haon M."/>
            <person name="Grisel S."/>
            <person name="Petersen M."/>
            <person name="Berrin J.G."/>
            <person name="Delaux P.M."/>
            <person name="Dal Grande F."/>
            <person name="Keller J."/>
        </authorList>
    </citation>
    <scope>NUCLEOTIDE SEQUENCE [LARGE SCALE GENOMIC DNA]</scope>
    <source>
        <strain evidence="6 7">SAG 2043</strain>
    </source>
</reference>
<keyword evidence="1" id="KW-0880">Kelch repeat</keyword>
<dbReference type="AlphaFoldDB" id="A0AAW1QAY4"/>
<keyword evidence="2" id="KW-0677">Repeat</keyword>
<evidence type="ECO:0000259" key="5">
    <source>
        <dbReference type="SMART" id="SM00875"/>
    </source>
</evidence>
<dbReference type="PANTHER" id="PTHR45632">
    <property type="entry name" value="LD33804P"/>
    <property type="match status" value="1"/>
</dbReference>
<dbReference type="Gene3D" id="3.30.710.10">
    <property type="entry name" value="Potassium Channel Kv1.1, Chain A"/>
    <property type="match status" value="1"/>
</dbReference>
<dbReference type="InterPro" id="IPR011705">
    <property type="entry name" value="BACK"/>
</dbReference>
<dbReference type="Gene3D" id="1.25.10.10">
    <property type="entry name" value="Leucine-rich Repeat Variant"/>
    <property type="match status" value="1"/>
</dbReference>